<name>A0A1J7IFT0_9PEZI</name>
<dbReference type="Proteomes" id="UP000182658">
    <property type="component" value="Unassembled WGS sequence"/>
</dbReference>
<gene>
    <name evidence="1" type="ORF">CONLIGDRAFT_468004</name>
</gene>
<dbReference type="InParanoid" id="A0A1J7IFT0"/>
<organism evidence="1 2">
    <name type="scientific">Coniochaeta ligniaria NRRL 30616</name>
    <dbReference type="NCBI Taxonomy" id="1408157"/>
    <lineage>
        <taxon>Eukaryota</taxon>
        <taxon>Fungi</taxon>
        <taxon>Dikarya</taxon>
        <taxon>Ascomycota</taxon>
        <taxon>Pezizomycotina</taxon>
        <taxon>Sordariomycetes</taxon>
        <taxon>Sordariomycetidae</taxon>
        <taxon>Coniochaetales</taxon>
        <taxon>Coniochaetaceae</taxon>
        <taxon>Coniochaeta</taxon>
    </lineage>
</organism>
<protein>
    <submittedName>
        <fullName evidence="1">Uncharacterized protein</fullName>
    </submittedName>
</protein>
<keyword evidence="2" id="KW-1185">Reference proteome</keyword>
<reference evidence="1 2" key="1">
    <citation type="submission" date="2016-10" db="EMBL/GenBank/DDBJ databases">
        <title>Draft genome sequence of Coniochaeta ligniaria NRRL30616, a lignocellulolytic fungus for bioabatement of inhibitors in plant biomass hydrolysates.</title>
        <authorList>
            <consortium name="DOE Joint Genome Institute"/>
            <person name="Jimenez D.J."/>
            <person name="Hector R.E."/>
            <person name="Riley R."/>
            <person name="Sun H."/>
            <person name="Grigoriev I.V."/>
            <person name="Van Elsas J.D."/>
            <person name="Nichols N.N."/>
        </authorList>
    </citation>
    <scope>NUCLEOTIDE SEQUENCE [LARGE SCALE GENOMIC DNA]</scope>
    <source>
        <strain evidence="1 2">NRRL 30616</strain>
    </source>
</reference>
<dbReference type="EMBL" id="KV875100">
    <property type="protein sequence ID" value="OIW26269.1"/>
    <property type="molecule type" value="Genomic_DNA"/>
</dbReference>
<dbReference type="AlphaFoldDB" id="A0A1J7IFT0"/>
<accession>A0A1J7IFT0</accession>
<evidence type="ECO:0000313" key="2">
    <source>
        <dbReference type="Proteomes" id="UP000182658"/>
    </source>
</evidence>
<sequence length="160" mass="17807">MKVAERAFIWPMTRRHVGLRLKIDVSGLLVYLTHMQLTLGISRCTSTERFPPQPYTARLSYRGTGTLFAFLLFAEHSSGSNSVMTVQIRLLPVQHLCAPTTRAVYRGRGTAMLTLTSAEQPQGSNRPFHASLPSFLLFQVVFEIATNKLSGLIELSSVKP</sequence>
<evidence type="ECO:0000313" key="1">
    <source>
        <dbReference type="EMBL" id="OIW26269.1"/>
    </source>
</evidence>
<proteinExistence type="predicted"/>